<evidence type="ECO:0000313" key="3">
    <source>
        <dbReference type="Proteomes" id="UP000600918"/>
    </source>
</evidence>
<dbReference type="EMBL" id="JACSDY010000020">
    <property type="protein sequence ID" value="KAF7396860.1"/>
    <property type="molecule type" value="Genomic_DNA"/>
</dbReference>
<accession>A0A834N5U1</accession>
<evidence type="ECO:0000256" key="1">
    <source>
        <dbReference type="SAM" id="MobiDB-lite"/>
    </source>
</evidence>
<feature type="compositionally biased region" description="Basic and acidic residues" evidence="1">
    <location>
        <begin position="54"/>
        <end position="67"/>
    </location>
</feature>
<comment type="caution">
    <text evidence="2">The sequence shown here is derived from an EMBL/GenBank/DDBJ whole genome shotgun (WGS) entry which is preliminary data.</text>
</comment>
<name>A0A834N5U1_VESPE</name>
<gene>
    <name evidence="2" type="ORF">H0235_016397</name>
</gene>
<organism evidence="2 3">
    <name type="scientific">Vespula pensylvanica</name>
    <name type="common">Western yellow jacket</name>
    <name type="synonym">Wasp</name>
    <dbReference type="NCBI Taxonomy" id="30213"/>
    <lineage>
        <taxon>Eukaryota</taxon>
        <taxon>Metazoa</taxon>
        <taxon>Ecdysozoa</taxon>
        <taxon>Arthropoda</taxon>
        <taxon>Hexapoda</taxon>
        <taxon>Insecta</taxon>
        <taxon>Pterygota</taxon>
        <taxon>Neoptera</taxon>
        <taxon>Endopterygota</taxon>
        <taxon>Hymenoptera</taxon>
        <taxon>Apocrita</taxon>
        <taxon>Aculeata</taxon>
        <taxon>Vespoidea</taxon>
        <taxon>Vespidae</taxon>
        <taxon>Vespinae</taxon>
        <taxon>Vespula</taxon>
    </lineage>
</organism>
<sequence length="137" mass="15226">MSFTEFGQDFNRLTTTCTAAAVLTPAESDYYDENGMLSDGVETAEGKSPGKRYKSPEDSPRSEQSKVRILGKVERLPGRSRIGETGVTTYFLQDPSPFYCTVSKLIAITTIDIVLENESVALAKIVCRLEIREEDEF</sequence>
<proteinExistence type="predicted"/>
<evidence type="ECO:0000313" key="2">
    <source>
        <dbReference type="EMBL" id="KAF7396860.1"/>
    </source>
</evidence>
<feature type="region of interest" description="Disordered" evidence="1">
    <location>
        <begin position="33"/>
        <end position="67"/>
    </location>
</feature>
<dbReference type="AlphaFoldDB" id="A0A834N5U1"/>
<protein>
    <submittedName>
        <fullName evidence="2">Uncharacterized protein</fullName>
    </submittedName>
</protein>
<dbReference type="Proteomes" id="UP000600918">
    <property type="component" value="Unassembled WGS sequence"/>
</dbReference>
<reference evidence="2" key="1">
    <citation type="journal article" date="2020" name="G3 (Bethesda)">
        <title>High-Quality Assemblies for Three Invasive Social Wasps from the &lt;i&gt;Vespula&lt;/i&gt; Genus.</title>
        <authorList>
            <person name="Harrop T.W.R."/>
            <person name="Guhlin J."/>
            <person name="McLaughlin G.M."/>
            <person name="Permina E."/>
            <person name="Stockwell P."/>
            <person name="Gilligan J."/>
            <person name="Le Lec M.F."/>
            <person name="Gruber M.A.M."/>
            <person name="Quinn O."/>
            <person name="Lovegrove M."/>
            <person name="Duncan E.J."/>
            <person name="Remnant E.J."/>
            <person name="Van Eeckhoven J."/>
            <person name="Graham B."/>
            <person name="Knapp R.A."/>
            <person name="Langford K.W."/>
            <person name="Kronenberg Z."/>
            <person name="Press M.O."/>
            <person name="Eacker S.M."/>
            <person name="Wilson-Rankin E.E."/>
            <person name="Purcell J."/>
            <person name="Lester P.J."/>
            <person name="Dearden P.K."/>
        </authorList>
    </citation>
    <scope>NUCLEOTIDE SEQUENCE</scope>
    <source>
        <strain evidence="2">Volc-1</strain>
    </source>
</reference>
<keyword evidence="3" id="KW-1185">Reference proteome</keyword>